<sequence>MLRHTFLLLCCALLPFGLSAQDDDNFYRLELGGGVGIGFGLNDVNSKFYGQSQLAAGLLARFPLNPRMAIKLGANYFKLSGSTDKINDFYPQNPAASGPGRLIYKMSGDLYDLAALYELHFLPYGWQQGYQGFSRVTPYIQLGLGFTYGTPDKAFTVNFPIGVGLKWKLNNRLNAGVDWTFRFTPSDRLDGLAAPHGIKSTEFRNKDHYSLTMFTLTYDLNPKCPNCNKD</sequence>
<gene>
    <name evidence="4" type="ORF">HXK21_02685</name>
</gene>
<dbReference type="SUPFAM" id="SSF56925">
    <property type="entry name" value="OMPA-like"/>
    <property type="match status" value="1"/>
</dbReference>
<feature type="domain" description="Outer membrane protein beta-barrel" evidence="3">
    <location>
        <begin position="9"/>
        <end position="181"/>
    </location>
</feature>
<feature type="signal peptide" evidence="2">
    <location>
        <begin position="1"/>
        <end position="20"/>
    </location>
</feature>
<evidence type="ECO:0000256" key="2">
    <source>
        <dbReference type="SAM" id="SignalP"/>
    </source>
</evidence>
<evidence type="ECO:0000313" key="5">
    <source>
        <dbReference type="Proteomes" id="UP000704068"/>
    </source>
</evidence>
<dbReference type="InterPro" id="IPR027385">
    <property type="entry name" value="Beta-barrel_OMP"/>
</dbReference>
<keyword evidence="1 2" id="KW-0732">Signal</keyword>
<reference evidence="4" key="1">
    <citation type="submission" date="2020-04" db="EMBL/GenBank/DDBJ databases">
        <title>Deep metagenomics examines the oral microbiome during advanced dental caries in children, revealing novel taxa and co-occurrences with host molecules.</title>
        <authorList>
            <person name="Baker J.L."/>
            <person name="Morton J.T."/>
            <person name="Dinis M."/>
            <person name="Alvarez R."/>
            <person name="Tran N.C."/>
            <person name="Knight R."/>
            <person name="Edlund A."/>
        </authorList>
    </citation>
    <scope>NUCLEOTIDE SEQUENCE</scope>
    <source>
        <strain evidence="4">JCVI_34_bin.1</strain>
    </source>
</reference>
<dbReference type="InterPro" id="IPR011250">
    <property type="entry name" value="OMP/PagP_B-barrel"/>
</dbReference>
<name>A0A929RWE7_9BACT</name>
<comment type="caution">
    <text evidence="4">The sequence shown here is derived from an EMBL/GenBank/DDBJ whole genome shotgun (WGS) entry which is preliminary data.</text>
</comment>
<protein>
    <submittedName>
        <fullName evidence="4">Outer membrane beta-barrel protein</fullName>
    </submittedName>
</protein>
<dbReference type="EMBL" id="JABZGR010000004">
    <property type="protein sequence ID" value="MBF0969936.1"/>
    <property type="molecule type" value="Genomic_DNA"/>
</dbReference>
<feature type="chain" id="PRO_5037549724" evidence="2">
    <location>
        <begin position="21"/>
        <end position="230"/>
    </location>
</feature>
<evidence type="ECO:0000259" key="3">
    <source>
        <dbReference type="Pfam" id="PF13505"/>
    </source>
</evidence>
<organism evidence="4 5">
    <name type="scientific">Alloprevotella tannerae</name>
    <dbReference type="NCBI Taxonomy" id="76122"/>
    <lineage>
        <taxon>Bacteria</taxon>
        <taxon>Pseudomonadati</taxon>
        <taxon>Bacteroidota</taxon>
        <taxon>Bacteroidia</taxon>
        <taxon>Bacteroidales</taxon>
        <taxon>Prevotellaceae</taxon>
        <taxon>Alloprevotella</taxon>
    </lineage>
</organism>
<dbReference type="Proteomes" id="UP000704068">
    <property type="component" value="Unassembled WGS sequence"/>
</dbReference>
<dbReference type="AlphaFoldDB" id="A0A929RWE7"/>
<dbReference type="Pfam" id="PF13505">
    <property type="entry name" value="OMP_b-brl"/>
    <property type="match status" value="1"/>
</dbReference>
<evidence type="ECO:0000313" key="4">
    <source>
        <dbReference type="EMBL" id="MBF0969936.1"/>
    </source>
</evidence>
<dbReference type="RefSeq" id="WP_303763113.1">
    <property type="nucleotide sequence ID" value="NZ_JABZGR010000004.1"/>
</dbReference>
<evidence type="ECO:0000256" key="1">
    <source>
        <dbReference type="ARBA" id="ARBA00022729"/>
    </source>
</evidence>
<accession>A0A929RWE7</accession>
<dbReference type="Gene3D" id="2.40.160.20">
    <property type="match status" value="1"/>
</dbReference>
<proteinExistence type="predicted"/>